<dbReference type="Pfam" id="PF00005">
    <property type="entry name" value="ABC_tran"/>
    <property type="match status" value="1"/>
</dbReference>
<sequence>MHRLELIGVEKEFGAKKAVHLTNLCLQQGVYGLLGENGAGKTTLMRMTCGILKPTRGVIRCDRIEIGQMGKTYRSLLGYLPQEFGYYKEFTALRFLRYMAALKALPEVTAEKKINDLLELTGLENVRKQKLKTFSGGMIRRIGIAQALLNDPEILILDEPTAGLDPGERVRFRNLISSLGKERTVLLSTHIVSDVDYIADEIMIMKQGRIIRRGTPGWLSDSVGQIVWNCTVSEENVEAIREKYVVGNIKDRGNSAELRIISGRKPMPDAVPAEATLEDIYLYLTRDKQEGEQ</sequence>
<gene>
    <name evidence="6" type="ORF">H9723_05565</name>
</gene>
<dbReference type="SUPFAM" id="SSF52540">
    <property type="entry name" value="P-loop containing nucleoside triphosphate hydrolases"/>
    <property type="match status" value="1"/>
</dbReference>
<evidence type="ECO:0000313" key="6">
    <source>
        <dbReference type="EMBL" id="HIZ74698.1"/>
    </source>
</evidence>
<dbReference type="Proteomes" id="UP000824116">
    <property type="component" value="Unassembled WGS sequence"/>
</dbReference>
<dbReference type="InterPro" id="IPR003593">
    <property type="entry name" value="AAA+_ATPase"/>
</dbReference>
<dbReference type="GO" id="GO:0016887">
    <property type="term" value="F:ATP hydrolysis activity"/>
    <property type="evidence" value="ECO:0007669"/>
    <property type="project" value="InterPro"/>
</dbReference>
<dbReference type="SMART" id="SM00382">
    <property type="entry name" value="AAA"/>
    <property type="match status" value="1"/>
</dbReference>
<dbReference type="EMBL" id="DXAY01000131">
    <property type="protein sequence ID" value="HIZ74698.1"/>
    <property type="molecule type" value="Genomic_DNA"/>
</dbReference>
<dbReference type="Gene3D" id="3.40.50.300">
    <property type="entry name" value="P-loop containing nucleotide triphosphate hydrolases"/>
    <property type="match status" value="1"/>
</dbReference>
<keyword evidence="2" id="KW-0813">Transport</keyword>
<evidence type="ECO:0000313" key="7">
    <source>
        <dbReference type="Proteomes" id="UP000824116"/>
    </source>
</evidence>
<dbReference type="CDD" id="cd03264">
    <property type="entry name" value="ABC_drug_resistance_like"/>
    <property type="match status" value="1"/>
</dbReference>
<dbReference type="InterPro" id="IPR003439">
    <property type="entry name" value="ABC_transporter-like_ATP-bd"/>
</dbReference>
<proteinExistence type="inferred from homology"/>
<dbReference type="InterPro" id="IPR017871">
    <property type="entry name" value="ABC_transporter-like_CS"/>
</dbReference>
<dbReference type="PANTHER" id="PTHR43335:SF2">
    <property type="entry name" value="ABC TRANSPORTER, ATP-BINDING PROTEIN"/>
    <property type="match status" value="1"/>
</dbReference>
<evidence type="ECO:0000256" key="1">
    <source>
        <dbReference type="ARBA" id="ARBA00005417"/>
    </source>
</evidence>
<reference evidence="6" key="1">
    <citation type="journal article" date="2021" name="PeerJ">
        <title>Extensive microbial diversity within the chicken gut microbiome revealed by metagenomics and culture.</title>
        <authorList>
            <person name="Gilroy R."/>
            <person name="Ravi A."/>
            <person name="Getino M."/>
            <person name="Pursley I."/>
            <person name="Horton D.L."/>
            <person name="Alikhan N.F."/>
            <person name="Baker D."/>
            <person name="Gharbi K."/>
            <person name="Hall N."/>
            <person name="Watson M."/>
            <person name="Adriaenssens E.M."/>
            <person name="Foster-Nyarko E."/>
            <person name="Jarju S."/>
            <person name="Secka A."/>
            <person name="Antonio M."/>
            <person name="Oren A."/>
            <person name="Chaudhuri R.R."/>
            <person name="La Ragione R."/>
            <person name="Hildebrand F."/>
            <person name="Pallen M.J."/>
        </authorList>
    </citation>
    <scope>NUCLEOTIDE SEQUENCE</scope>
    <source>
        <strain evidence="6">CHK196-3914</strain>
    </source>
</reference>
<evidence type="ECO:0000256" key="4">
    <source>
        <dbReference type="ARBA" id="ARBA00022840"/>
    </source>
</evidence>
<dbReference type="PROSITE" id="PS50893">
    <property type="entry name" value="ABC_TRANSPORTER_2"/>
    <property type="match status" value="1"/>
</dbReference>
<protein>
    <submittedName>
        <fullName evidence="6">ABC transporter ATP-binding protein</fullName>
    </submittedName>
</protein>
<evidence type="ECO:0000256" key="2">
    <source>
        <dbReference type="ARBA" id="ARBA00022448"/>
    </source>
</evidence>
<comment type="similarity">
    <text evidence="1">Belongs to the ABC transporter superfamily.</text>
</comment>
<feature type="domain" description="ABC transporter" evidence="5">
    <location>
        <begin position="4"/>
        <end position="232"/>
    </location>
</feature>
<dbReference type="GO" id="GO:0005524">
    <property type="term" value="F:ATP binding"/>
    <property type="evidence" value="ECO:0007669"/>
    <property type="project" value="UniProtKB-KW"/>
</dbReference>
<keyword evidence="3" id="KW-0547">Nucleotide-binding</keyword>
<dbReference type="PROSITE" id="PS00211">
    <property type="entry name" value="ABC_TRANSPORTER_1"/>
    <property type="match status" value="1"/>
</dbReference>
<dbReference type="InterPro" id="IPR027417">
    <property type="entry name" value="P-loop_NTPase"/>
</dbReference>
<name>A0A9D2G7S4_9FIRM</name>
<dbReference type="PANTHER" id="PTHR43335">
    <property type="entry name" value="ABC TRANSPORTER, ATP-BINDING PROTEIN"/>
    <property type="match status" value="1"/>
</dbReference>
<comment type="caution">
    <text evidence="6">The sequence shown here is derived from an EMBL/GenBank/DDBJ whole genome shotgun (WGS) entry which is preliminary data.</text>
</comment>
<reference evidence="6" key="2">
    <citation type="submission" date="2021-04" db="EMBL/GenBank/DDBJ databases">
        <authorList>
            <person name="Gilroy R."/>
        </authorList>
    </citation>
    <scope>NUCLEOTIDE SEQUENCE</scope>
    <source>
        <strain evidence="6">CHK196-3914</strain>
    </source>
</reference>
<organism evidence="6 7">
    <name type="scientific">Candidatus Mediterraneibacter stercoravium</name>
    <dbReference type="NCBI Taxonomy" id="2838685"/>
    <lineage>
        <taxon>Bacteria</taxon>
        <taxon>Bacillati</taxon>
        <taxon>Bacillota</taxon>
        <taxon>Clostridia</taxon>
        <taxon>Lachnospirales</taxon>
        <taxon>Lachnospiraceae</taxon>
        <taxon>Mediterraneibacter</taxon>
    </lineage>
</organism>
<accession>A0A9D2G7S4</accession>
<keyword evidence="4 6" id="KW-0067">ATP-binding</keyword>
<evidence type="ECO:0000259" key="5">
    <source>
        <dbReference type="PROSITE" id="PS50893"/>
    </source>
</evidence>
<evidence type="ECO:0000256" key="3">
    <source>
        <dbReference type="ARBA" id="ARBA00022741"/>
    </source>
</evidence>
<dbReference type="AlphaFoldDB" id="A0A9D2G7S4"/>